<sequence length="61" mass="6565">MLRRGRKTLVSLDNGDWCFGRVVGPRRGASGFRVQLQKHGAGQKHPTFTIAAPNGGDGFAL</sequence>
<reference evidence="1 2" key="1">
    <citation type="submission" date="2018-11" db="EMBL/GenBank/DDBJ databases">
        <title>Rhodococcus spongicola sp. nov. and Rhodococcus xishaensis sp. nov. from marine sponges.</title>
        <authorList>
            <person name="Li L."/>
            <person name="Lin H.W."/>
        </authorList>
    </citation>
    <scope>NUCLEOTIDE SEQUENCE [LARGE SCALE GENOMIC DNA]</scope>
    <source>
        <strain evidence="1 2">LHW50502</strain>
    </source>
</reference>
<keyword evidence="2" id="KW-1185">Reference proteome</keyword>
<organism evidence="1 2">
    <name type="scientific">Rhodococcus spongiicola</name>
    <dbReference type="NCBI Taxonomy" id="2487352"/>
    <lineage>
        <taxon>Bacteria</taxon>
        <taxon>Bacillati</taxon>
        <taxon>Actinomycetota</taxon>
        <taxon>Actinomycetes</taxon>
        <taxon>Mycobacteriales</taxon>
        <taxon>Nocardiaceae</taxon>
        <taxon>Rhodococcus</taxon>
    </lineage>
</organism>
<name>A0A3S3ABP4_9NOCA</name>
<accession>A0A3S3ABP4</accession>
<dbReference type="EMBL" id="RKLN01000001">
    <property type="protein sequence ID" value="RVW06514.1"/>
    <property type="molecule type" value="Genomic_DNA"/>
</dbReference>
<dbReference type="OrthoDB" id="4466962at2"/>
<proteinExistence type="predicted"/>
<comment type="caution">
    <text evidence="1">The sequence shown here is derived from an EMBL/GenBank/DDBJ whole genome shotgun (WGS) entry which is preliminary data.</text>
</comment>
<gene>
    <name evidence="1" type="ORF">EF834_03650</name>
</gene>
<dbReference type="AlphaFoldDB" id="A0A3S3ABP4"/>
<evidence type="ECO:0000313" key="1">
    <source>
        <dbReference type="EMBL" id="RVW06514.1"/>
    </source>
</evidence>
<protein>
    <submittedName>
        <fullName evidence="1">Enoyl-CoA hydratase</fullName>
    </submittedName>
</protein>
<evidence type="ECO:0000313" key="2">
    <source>
        <dbReference type="Proteomes" id="UP000284333"/>
    </source>
</evidence>
<dbReference type="Proteomes" id="UP000284333">
    <property type="component" value="Unassembled WGS sequence"/>
</dbReference>